<keyword evidence="1" id="KW-0472">Membrane</keyword>
<gene>
    <name evidence="2" type="ORF">LDCGVIBL_CDS0084</name>
</gene>
<keyword evidence="1" id="KW-1133">Transmembrane helix</keyword>
<sequence>MHTMTCTRLSPSLSRTLRKFLRISKLCDLQDLEVDVWSLQHQPLLENRNEFSRDRDRHRYLRRFQAILVQRLFCRKTYIRFLYDRKWQDVCHHWQNSSRIRSDVQRIGHVRQGDFRRHHSHEFFRLRSSTPHGSSHQVDLGNARRILRRLPQSLEPLMKMKLSSNVMEWPPFLRKLFVLTLPISVPLWLLAHMVIACFAVIVIIIALPVMAIRDLWVGKSSLDDHKDEFIEEVEAELARRTK</sequence>
<proteinExistence type="predicted"/>
<organism evidence="2">
    <name type="scientific">Rhizobium phage LG08</name>
    <dbReference type="NCBI Taxonomy" id="3129229"/>
    <lineage>
        <taxon>Viruses</taxon>
        <taxon>Duplodnaviria</taxon>
        <taxon>Heunggongvirae</taxon>
        <taxon>Uroviricota</taxon>
        <taxon>Caudoviricetes</taxon>
    </lineage>
</organism>
<evidence type="ECO:0000256" key="1">
    <source>
        <dbReference type="SAM" id="Phobius"/>
    </source>
</evidence>
<dbReference type="EMBL" id="PP429226">
    <property type="protein sequence ID" value="XCI77442.1"/>
    <property type="molecule type" value="Genomic_DNA"/>
</dbReference>
<keyword evidence="1" id="KW-0812">Transmembrane</keyword>
<name>A0AAU8HXS8_9CAUD</name>
<protein>
    <submittedName>
        <fullName evidence="2">Uncharacterized protein</fullName>
    </submittedName>
</protein>
<accession>A0AAU8HXS8</accession>
<reference evidence="2" key="1">
    <citation type="submission" date="2024-03" db="EMBL/GenBank/DDBJ databases">
        <authorList>
            <person name="Chantapakul B."/>
            <person name="Wang S."/>
        </authorList>
    </citation>
    <scope>NUCLEOTIDE SEQUENCE</scope>
</reference>
<feature type="transmembrane region" description="Helical" evidence="1">
    <location>
        <begin position="187"/>
        <end position="212"/>
    </location>
</feature>
<evidence type="ECO:0000313" key="2">
    <source>
        <dbReference type="EMBL" id="XCI77442.1"/>
    </source>
</evidence>